<keyword evidence="3" id="KW-0808">Transferase</keyword>
<organism evidence="6 7">
    <name type="scientific">Opisthorchis viverrini</name>
    <name type="common">Southeast Asian liver fluke</name>
    <dbReference type="NCBI Taxonomy" id="6198"/>
    <lineage>
        <taxon>Eukaryota</taxon>
        <taxon>Metazoa</taxon>
        <taxon>Spiralia</taxon>
        <taxon>Lophotrochozoa</taxon>
        <taxon>Platyhelminthes</taxon>
        <taxon>Trematoda</taxon>
        <taxon>Digenea</taxon>
        <taxon>Opisthorchiida</taxon>
        <taxon>Opisthorchiata</taxon>
        <taxon>Opisthorchiidae</taxon>
        <taxon>Opisthorchis</taxon>
    </lineage>
</organism>
<dbReference type="EMBL" id="KL596681">
    <property type="protein sequence ID" value="KER29295.1"/>
    <property type="molecule type" value="Genomic_DNA"/>
</dbReference>
<dbReference type="KEGG" id="ovi:T265_04042"/>
<keyword evidence="7" id="KW-1185">Reference proteome</keyword>
<evidence type="ECO:0000259" key="5">
    <source>
        <dbReference type="Pfam" id="PF09258"/>
    </source>
</evidence>
<gene>
    <name evidence="6" type="ORF">T265_04042</name>
</gene>
<dbReference type="Gene3D" id="3.90.550.10">
    <property type="entry name" value="Spore Coat Polysaccharide Biosynthesis Protein SpsA, Chain A"/>
    <property type="match status" value="1"/>
</dbReference>
<evidence type="ECO:0000256" key="4">
    <source>
        <dbReference type="ARBA" id="ARBA00023157"/>
    </source>
</evidence>
<protein>
    <recommendedName>
        <fullName evidence="5">Glycosyl transferase 64 domain-containing protein</fullName>
    </recommendedName>
</protein>
<keyword evidence="4" id="KW-1015">Disulfide bond</keyword>
<evidence type="ECO:0000256" key="3">
    <source>
        <dbReference type="ARBA" id="ARBA00022679"/>
    </source>
</evidence>
<dbReference type="STRING" id="6198.A0A075A185"/>
<comment type="similarity">
    <text evidence="2">Belongs to the glycosyltransferase 47 family.</text>
</comment>
<dbReference type="GO" id="GO:0016757">
    <property type="term" value="F:glycosyltransferase activity"/>
    <property type="evidence" value="ECO:0007669"/>
    <property type="project" value="InterPro"/>
</dbReference>
<evidence type="ECO:0000313" key="7">
    <source>
        <dbReference type="Proteomes" id="UP000054324"/>
    </source>
</evidence>
<feature type="domain" description="Glycosyl transferase 64" evidence="5">
    <location>
        <begin position="16"/>
        <end position="111"/>
    </location>
</feature>
<dbReference type="CTD" id="20318228"/>
<sequence length="113" mass="12733">MLLPISKTLYHLDPESLSTFASTTSTWESVRKVIVLWLGNSSIPSPNYFTQHFNVEVEVIVENEICAALHESGRPSVEVRFQAFPAEIPTLAVFSFGVDLRLSREQFELTFAT</sequence>
<dbReference type="GeneID" id="20318228"/>
<evidence type="ECO:0000256" key="1">
    <source>
        <dbReference type="ARBA" id="ARBA00004648"/>
    </source>
</evidence>
<comment type="subcellular location">
    <subcellularLocation>
        <location evidence="1">Endoplasmic reticulum membrane</location>
        <topology evidence="1">Single-pass type II membrane protein</topology>
    </subcellularLocation>
</comment>
<dbReference type="InterPro" id="IPR029044">
    <property type="entry name" value="Nucleotide-diphossugar_trans"/>
</dbReference>
<reference evidence="6 7" key="1">
    <citation type="submission" date="2013-11" db="EMBL/GenBank/DDBJ databases">
        <title>Opisthorchis viverrini - life in the bile duct.</title>
        <authorList>
            <person name="Young N.D."/>
            <person name="Nagarajan N."/>
            <person name="Lin S.J."/>
            <person name="Korhonen P.K."/>
            <person name="Jex A.R."/>
            <person name="Hall R.S."/>
            <person name="Safavi-Hemami H."/>
            <person name="Kaewkong W."/>
            <person name="Bertrand D."/>
            <person name="Gao S."/>
            <person name="Seet Q."/>
            <person name="Wongkham S."/>
            <person name="Teh B.T."/>
            <person name="Wongkham C."/>
            <person name="Intapan P.M."/>
            <person name="Maleewong W."/>
            <person name="Yang X."/>
            <person name="Hu M."/>
            <person name="Wang Z."/>
            <person name="Hofmann A."/>
            <person name="Sternberg P.W."/>
            <person name="Tan P."/>
            <person name="Wang J."/>
            <person name="Gasser R.B."/>
        </authorList>
    </citation>
    <scope>NUCLEOTIDE SEQUENCE [LARGE SCALE GENOMIC DNA]</scope>
</reference>
<dbReference type="GO" id="GO:1901135">
    <property type="term" value="P:carbohydrate derivative metabolic process"/>
    <property type="evidence" value="ECO:0007669"/>
    <property type="project" value="UniProtKB-ARBA"/>
</dbReference>
<dbReference type="Pfam" id="PF09258">
    <property type="entry name" value="Glyco_transf_64"/>
    <property type="match status" value="1"/>
</dbReference>
<evidence type="ECO:0000256" key="2">
    <source>
        <dbReference type="ARBA" id="ARBA00010271"/>
    </source>
</evidence>
<name>A0A075A185_OPIVI</name>
<evidence type="ECO:0000313" key="6">
    <source>
        <dbReference type="EMBL" id="KER29295.1"/>
    </source>
</evidence>
<proteinExistence type="inferred from homology"/>
<dbReference type="RefSeq" id="XP_009166941.1">
    <property type="nucleotide sequence ID" value="XM_009168677.1"/>
</dbReference>
<dbReference type="AlphaFoldDB" id="A0A075A185"/>
<dbReference type="GO" id="GO:0005789">
    <property type="term" value="C:endoplasmic reticulum membrane"/>
    <property type="evidence" value="ECO:0007669"/>
    <property type="project" value="UniProtKB-SubCell"/>
</dbReference>
<accession>A0A075A185</accession>
<dbReference type="Proteomes" id="UP000054324">
    <property type="component" value="Unassembled WGS sequence"/>
</dbReference>
<dbReference type="InterPro" id="IPR015338">
    <property type="entry name" value="GT64_dom"/>
</dbReference>